<reference evidence="13" key="1">
    <citation type="submission" date="2016-02" db="EMBL/GenBank/DDBJ databases">
        <title>RNAseq analyses of the midgut from blood- or serum-fed Ixodes ricinus ticks.</title>
        <authorList>
            <person name="Perner J."/>
            <person name="Provaznik J."/>
            <person name="Schrenkova J."/>
            <person name="Urbanova V."/>
            <person name="Ribeiro J.M."/>
            <person name="Kopacek P."/>
        </authorList>
    </citation>
    <scope>NUCLEOTIDE SEQUENCE</scope>
    <source>
        <tissue evidence="13">Gut</tissue>
    </source>
</reference>
<dbReference type="InterPro" id="IPR001331">
    <property type="entry name" value="GDS_CDC24_CS"/>
</dbReference>
<dbReference type="Pfam" id="PF07653">
    <property type="entry name" value="SH3_2"/>
    <property type="match status" value="1"/>
</dbReference>
<feature type="domain" description="SH3" evidence="10">
    <location>
        <begin position="2"/>
        <end position="61"/>
    </location>
</feature>
<evidence type="ECO:0000256" key="9">
    <source>
        <dbReference type="SAM" id="MobiDB-lite"/>
    </source>
</evidence>
<feature type="compositionally biased region" description="Basic and acidic residues" evidence="9">
    <location>
        <begin position="441"/>
        <end position="455"/>
    </location>
</feature>
<proteinExistence type="evidence at transcript level"/>
<dbReference type="PRINTS" id="PR00499">
    <property type="entry name" value="P67PHOX"/>
</dbReference>
<dbReference type="SUPFAM" id="SSF103657">
    <property type="entry name" value="BAR/IMD domain-like"/>
    <property type="match status" value="1"/>
</dbReference>
<dbReference type="InterPro" id="IPR001452">
    <property type="entry name" value="SH3_domain"/>
</dbReference>
<dbReference type="PANTHER" id="PTHR22834:SF20">
    <property type="entry name" value="SH3 DOMAIN-CONTAINING PROTEIN"/>
    <property type="match status" value="1"/>
</dbReference>
<dbReference type="SMART" id="SM00721">
    <property type="entry name" value="BAR"/>
    <property type="match status" value="1"/>
</dbReference>
<evidence type="ECO:0000259" key="12">
    <source>
        <dbReference type="PROSITE" id="PS51021"/>
    </source>
</evidence>
<dbReference type="GO" id="GO:0005795">
    <property type="term" value="C:Golgi stack"/>
    <property type="evidence" value="ECO:0007669"/>
    <property type="project" value="UniProtKB-SubCell"/>
</dbReference>
<feature type="domain" description="DH" evidence="11">
    <location>
        <begin position="571"/>
        <end position="757"/>
    </location>
</feature>
<evidence type="ECO:0000256" key="7">
    <source>
        <dbReference type="ARBA" id="ARBA00032587"/>
    </source>
</evidence>
<feature type="compositionally biased region" description="Basic and acidic residues" evidence="9">
    <location>
        <begin position="1293"/>
        <end position="1304"/>
    </location>
</feature>
<feature type="compositionally biased region" description="Low complexity" evidence="9">
    <location>
        <begin position="200"/>
        <end position="220"/>
    </location>
</feature>
<dbReference type="InterPro" id="IPR035899">
    <property type="entry name" value="DBL_dom_sf"/>
</dbReference>
<dbReference type="Gene3D" id="1.20.900.10">
    <property type="entry name" value="Dbl homology (DH) domain"/>
    <property type="match status" value="1"/>
</dbReference>
<dbReference type="Gene3D" id="1.20.1270.60">
    <property type="entry name" value="Arfaptin homology (AH) domain/BAR domain"/>
    <property type="match status" value="1"/>
</dbReference>
<dbReference type="CDD" id="cd11800">
    <property type="entry name" value="SH3_DNMBP_C2_like"/>
    <property type="match status" value="1"/>
</dbReference>
<organism evidence="13">
    <name type="scientific">Ixodes ricinus</name>
    <name type="common">Common tick</name>
    <name type="synonym">Acarus ricinus</name>
    <dbReference type="NCBI Taxonomy" id="34613"/>
    <lineage>
        <taxon>Eukaryota</taxon>
        <taxon>Metazoa</taxon>
        <taxon>Ecdysozoa</taxon>
        <taxon>Arthropoda</taxon>
        <taxon>Chelicerata</taxon>
        <taxon>Arachnida</taxon>
        <taxon>Acari</taxon>
        <taxon>Parasitiformes</taxon>
        <taxon>Ixodida</taxon>
        <taxon>Ixodoidea</taxon>
        <taxon>Ixodidae</taxon>
        <taxon>Ixodinae</taxon>
        <taxon>Ixodes</taxon>
    </lineage>
</organism>
<dbReference type="PROSITE" id="PS50010">
    <property type="entry name" value="DH_2"/>
    <property type="match status" value="1"/>
</dbReference>
<dbReference type="PANTHER" id="PTHR22834">
    <property type="entry name" value="NUCLEAR FUSION PROTEIN FUS2"/>
    <property type="match status" value="1"/>
</dbReference>
<sequence>MEPGTVVKALYDFNSGLEGELPLKTGDLVQVVETVDKHWTLGSVRGARGKFPTAFVVEVKLPPVLPGQQLFAATADFSSDVDGDLRFQCGDLIVGVSAVDDNWWRGRLGGRDGIFPLSHAWQLEAPKTSRGPWKADLWARALQDLSAQLDDEMSLTRGDLVHVTQILDKDWFWGECNGLSGKFPRNFVALVSDIETPDLSACPADSSEPASSESSPAIAVPAPPKPQRSFEVDPSTEPTTGVASSEQLELVAGGYHNLNSGLAPYGRTKFPFVAQYPNELSFGVGELVTLVRHVDDEWTEGELGGKAGLFPTEYVDIIVDCASPDAPDPSTEDSNTPGGACFGRALFDFAGDTEGDLPLSAGEVVVLLGKVNADWYRARSRDGRLGICPTSFVEELVRSTGEPVTPRKMGRFNSAPSCRAEEVRRKTLPPWGSLAEEAEDARELKSLPSVDRGEEGGEAEAAPPPLRRANTLSSSDSAAFKREVASFHEIKPVVQQAAVPRRPPPAAPSSVSSVPSRTAPPIPLDPWMAPPSQPEAQAQCSGTSQAPQGAPVRPEEQAAKEEERRRKRRDHRQCVVTELLQTERDYLEALQMCYDIYFSDQAKAKMRSLDIDAVTLFGNLDEVIAVSSQLLGSLERELVNAESCQLVGKCFVSVAEELKEVYGHYCRNHDDVSGLWTRYMANPAAAQFLQAGVERMQRETNCFDLPSVLIRPVQRILKYPLLLNELNKSTEEGHPDKVMLAQAMEKMSDVATSINEFKRRKDLVSKYRKDPSESTLSRRLAKLNLHSVLKKSSRFGVRLSSTFGLTAVEKDEQFERTEREFRLLEKALKLFLKNLGVFCDQMKESVQVSLQLSEDLVLFYRDRSSVPEVDRYRSVQHAICAQHWQEFATSVERDVESVLKQLLQMFGGPGKLITKRQHKLLDYAACKARVDRNRDVTRHKPLADEQQVARNVYGALNSQLLDELPKLCSLSAEILQSCVQEFLRARKTFVGRATRELLTLMELPAMHGARGNSDVLENFRIRQSVLLRGLAEQPCASEHNPFAALLSKADATSLSRATGARATARLSLGSAPAQTDMQRVFLKSSYPVECLFTVSQDYVSADILDIGLRAGDVVGVVKRMDPMGNPGRWFVDDGTTKGFVAAALLRPVVPGATAATASPRVSPQPARTEHDPPPPYSATDPLRPATPNPPPGQALNPSFNPAFVGRGKSPSASPEASKPTESPVPEKSAMGDGVSVYNYSFGHQSTTERHAYEEIPDGEKGPFIGSPVKEPPPPAASRYANLEFDPLAPTDLRSSEEVDAKPRAPETGAAPFGSALVGARYGNLAPDGTDFVPAVGGAPYGNLGPESTPLAAAPVAAPPVVNEYHYALYPFSACGPHQLSIAQGQVLLVVHQCDLHGNPEWWFVQDRHGNQGYVPGNYLHKYSR</sequence>
<dbReference type="Pfam" id="PF14604">
    <property type="entry name" value="SH3_9"/>
    <property type="match status" value="2"/>
</dbReference>
<dbReference type="GO" id="GO:0070161">
    <property type="term" value="C:anchoring junction"/>
    <property type="evidence" value="ECO:0007669"/>
    <property type="project" value="UniProtKB-SubCell"/>
</dbReference>
<keyword evidence="5" id="KW-0344">Guanine-nucleotide releasing factor</keyword>
<feature type="compositionally biased region" description="Low complexity" evidence="9">
    <location>
        <begin position="508"/>
        <end position="517"/>
    </location>
</feature>
<feature type="domain" description="SH3" evidence="10">
    <location>
        <begin position="261"/>
        <end position="320"/>
    </location>
</feature>
<feature type="compositionally biased region" description="Polar residues" evidence="9">
    <location>
        <begin position="534"/>
        <end position="547"/>
    </location>
</feature>
<dbReference type="InterPro" id="IPR036028">
    <property type="entry name" value="SH3-like_dom_sf"/>
</dbReference>
<accession>A0A131XXX3</accession>
<dbReference type="SMART" id="SM00325">
    <property type="entry name" value="RhoGEF"/>
    <property type="match status" value="1"/>
</dbReference>
<dbReference type="PROSITE" id="PS00741">
    <property type="entry name" value="DH_1"/>
    <property type="match status" value="1"/>
</dbReference>
<feature type="domain" description="SH3" evidence="10">
    <location>
        <begin position="1360"/>
        <end position="1424"/>
    </location>
</feature>
<evidence type="ECO:0000256" key="8">
    <source>
        <dbReference type="PROSITE-ProRule" id="PRU00192"/>
    </source>
</evidence>
<evidence type="ECO:0000256" key="1">
    <source>
        <dbReference type="ARBA" id="ARBA00004282"/>
    </source>
</evidence>
<feature type="region of interest" description="Disordered" evidence="9">
    <location>
        <begin position="200"/>
        <end position="243"/>
    </location>
</feature>
<dbReference type="InterPro" id="IPR035819">
    <property type="entry name" value="DNMBP_SH3_N3"/>
</dbReference>
<feature type="domain" description="SH3" evidence="10">
    <location>
        <begin position="338"/>
        <end position="398"/>
    </location>
</feature>
<evidence type="ECO:0000313" key="13">
    <source>
        <dbReference type="EMBL" id="JAP72104.1"/>
    </source>
</evidence>
<dbReference type="FunFam" id="2.30.30.40:FF:000432">
    <property type="entry name" value="BAR domaincontaining protein"/>
    <property type="match status" value="1"/>
</dbReference>
<evidence type="ECO:0000256" key="3">
    <source>
        <dbReference type="ARBA" id="ARBA00018186"/>
    </source>
</evidence>
<feature type="domain" description="SH3" evidence="10">
    <location>
        <begin position="66"/>
        <end position="125"/>
    </location>
</feature>
<comment type="subcellular location">
    <subcellularLocation>
        <location evidence="1">Cell junction</location>
    </subcellularLocation>
    <subcellularLocation>
        <location evidence="2">Golgi apparatus</location>
        <location evidence="2">Golgi stack</location>
    </subcellularLocation>
</comment>
<feature type="region of interest" description="Disordered" evidence="9">
    <location>
        <begin position="399"/>
        <end position="475"/>
    </location>
</feature>
<protein>
    <recommendedName>
        <fullName evidence="3">Dynamin-binding protein</fullName>
    </recommendedName>
    <alternativeName>
        <fullName evidence="7">Scaffold protein Tuba</fullName>
    </alternativeName>
</protein>
<dbReference type="PROSITE" id="PS51021">
    <property type="entry name" value="BAR"/>
    <property type="match status" value="1"/>
</dbReference>
<keyword evidence="4 8" id="KW-0728">SH3 domain</keyword>
<keyword evidence="6" id="KW-0965">Cell junction</keyword>
<feature type="compositionally biased region" description="Low complexity" evidence="9">
    <location>
        <begin position="1208"/>
        <end position="1223"/>
    </location>
</feature>
<evidence type="ECO:0000256" key="4">
    <source>
        <dbReference type="ARBA" id="ARBA00022443"/>
    </source>
</evidence>
<dbReference type="CDD" id="cd00160">
    <property type="entry name" value="RhoGEF"/>
    <property type="match status" value="1"/>
</dbReference>
<dbReference type="PROSITE" id="PS50002">
    <property type="entry name" value="SH3"/>
    <property type="match status" value="6"/>
</dbReference>
<feature type="region of interest" description="Disordered" evidence="9">
    <location>
        <begin position="1153"/>
        <end position="1231"/>
    </location>
</feature>
<name>A0A131XXX3_IXORI</name>
<dbReference type="Pfam" id="PF00018">
    <property type="entry name" value="SH3_1"/>
    <property type="match status" value="3"/>
</dbReference>
<feature type="compositionally biased region" description="Pro residues" evidence="9">
    <location>
        <begin position="518"/>
        <end position="533"/>
    </location>
</feature>
<dbReference type="EMBL" id="GEFM01003692">
    <property type="protein sequence ID" value="JAP72104.1"/>
    <property type="molecule type" value="mRNA"/>
</dbReference>
<dbReference type="Pfam" id="PF00621">
    <property type="entry name" value="RhoGEF"/>
    <property type="match status" value="1"/>
</dbReference>
<evidence type="ECO:0000256" key="5">
    <source>
        <dbReference type="ARBA" id="ARBA00022658"/>
    </source>
</evidence>
<feature type="region of interest" description="Disordered" evidence="9">
    <location>
        <begin position="495"/>
        <end position="571"/>
    </location>
</feature>
<evidence type="ECO:0000256" key="2">
    <source>
        <dbReference type="ARBA" id="ARBA00004348"/>
    </source>
</evidence>
<dbReference type="CDD" id="cd11796">
    <property type="entry name" value="SH3_DNMBP_N3"/>
    <property type="match status" value="1"/>
</dbReference>
<dbReference type="CDD" id="cd00174">
    <property type="entry name" value="SH3"/>
    <property type="match status" value="1"/>
</dbReference>
<feature type="compositionally biased region" description="Basic and acidic residues" evidence="9">
    <location>
        <begin position="553"/>
        <end position="564"/>
    </location>
</feature>
<dbReference type="InterPro" id="IPR000219">
    <property type="entry name" value="DH_dom"/>
</dbReference>
<feature type="region of interest" description="Disordered" evidence="9">
    <location>
        <begin position="1293"/>
        <end position="1312"/>
    </location>
</feature>
<dbReference type="GO" id="GO:0005085">
    <property type="term" value="F:guanyl-nucleotide exchange factor activity"/>
    <property type="evidence" value="ECO:0007669"/>
    <property type="project" value="UniProtKB-KW"/>
</dbReference>
<evidence type="ECO:0000259" key="10">
    <source>
        <dbReference type="PROSITE" id="PS50002"/>
    </source>
</evidence>
<dbReference type="PRINTS" id="PR00452">
    <property type="entry name" value="SH3DOMAIN"/>
</dbReference>
<dbReference type="GO" id="GO:0035556">
    <property type="term" value="P:intracellular signal transduction"/>
    <property type="evidence" value="ECO:0007669"/>
    <property type="project" value="InterPro"/>
</dbReference>
<dbReference type="SMART" id="SM00326">
    <property type="entry name" value="SH3"/>
    <property type="match status" value="7"/>
</dbReference>
<dbReference type="InterPro" id="IPR027267">
    <property type="entry name" value="AH/BAR_dom_sf"/>
</dbReference>
<dbReference type="InterPro" id="IPR051492">
    <property type="entry name" value="Dynamin-Rho_GEF"/>
</dbReference>
<evidence type="ECO:0000256" key="6">
    <source>
        <dbReference type="ARBA" id="ARBA00022949"/>
    </source>
</evidence>
<feature type="domain" description="BAR" evidence="12">
    <location>
        <begin position="799"/>
        <end position="1013"/>
    </location>
</feature>
<dbReference type="Pfam" id="PF03114">
    <property type="entry name" value="BAR"/>
    <property type="match status" value="1"/>
</dbReference>
<feature type="domain" description="SH3" evidence="10">
    <location>
        <begin position="134"/>
        <end position="193"/>
    </location>
</feature>
<dbReference type="InterPro" id="IPR004148">
    <property type="entry name" value="BAR_dom"/>
</dbReference>
<dbReference type="Gene3D" id="2.30.30.40">
    <property type="entry name" value="SH3 Domains"/>
    <property type="match status" value="7"/>
</dbReference>
<dbReference type="SUPFAM" id="SSF50044">
    <property type="entry name" value="SH3-domain"/>
    <property type="match status" value="7"/>
</dbReference>
<dbReference type="SUPFAM" id="SSF48065">
    <property type="entry name" value="DBL homology domain (DH-domain)"/>
    <property type="match status" value="1"/>
</dbReference>
<evidence type="ECO:0000259" key="11">
    <source>
        <dbReference type="PROSITE" id="PS50010"/>
    </source>
</evidence>